<keyword evidence="10" id="KW-1185">Reference proteome</keyword>
<evidence type="ECO:0000313" key="10">
    <source>
        <dbReference type="Proteomes" id="UP001597460"/>
    </source>
</evidence>
<dbReference type="SUPFAM" id="SSF54534">
    <property type="entry name" value="FKBP-like"/>
    <property type="match status" value="1"/>
</dbReference>
<comment type="similarity">
    <text evidence="2 6">Belongs to the FKBP-type PPIase family.</text>
</comment>
<dbReference type="PANTHER" id="PTHR43811:SF57">
    <property type="entry name" value="FKBP-TYPE PEPTIDYL-PROLYL CIS-TRANS ISOMERASE FKPA-RELATED"/>
    <property type="match status" value="1"/>
</dbReference>
<evidence type="ECO:0000256" key="7">
    <source>
        <dbReference type="SAM" id="SignalP"/>
    </source>
</evidence>
<dbReference type="EC" id="5.2.1.8" evidence="6"/>
<evidence type="ECO:0000256" key="3">
    <source>
        <dbReference type="ARBA" id="ARBA00023110"/>
    </source>
</evidence>
<feature type="signal peptide" evidence="7">
    <location>
        <begin position="1"/>
        <end position="20"/>
    </location>
</feature>
<comment type="catalytic activity">
    <reaction evidence="1 5 6">
        <text>[protein]-peptidylproline (omega=180) = [protein]-peptidylproline (omega=0)</text>
        <dbReference type="Rhea" id="RHEA:16237"/>
        <dbReference type="Rhea" id="RHEA-COMP:10747"/>
        <dbReference type="Rhea" id="RHEA-COMP:10748"/>
        <dbReference type="ChEBI" id="CHEBI:83833"/>
        <dbReference type="ChEBI" id="CHEBI:83834"/>
        <dbReference type="EC" id="5.2.1.8"/>
    </reaction>
</comment>
<name>A0ABW5JHV4_9BACT</name>
<gene>
    <name evidence="9" type="ORF">ACFSVN_07685</name>
</gene>
<dbReference type="InterPro" id="IPR001179">
    <property type="entry name" value="PPIase_FKBP_dom"/>
</dbReference>
<dbReference type="PANTHER" id="PTHR43811">
    <property type="entry name" value="FKBP-TYPE PEPTIDYL-PROLYL CIS-TRANS ISOMERASE FKPA"/>
    <property type="match status" value="1"/>
</dbReference>
<evidence type="ECO:0000256" key="1">
    <source>
        <dbReference type="ARBA" id="ARBA00000971"/>
    </source>
</evidence>
<evidence type="ECO:0000256" key="6">
    <source>
        <dbReference type="RuleBase" id="RU003915"/>
    </source>
</evidence>
<dbReference type="Pfam" id="PF00254">
    <property type="entry name" value="FKBP_C"/>
    <property type="match status" value="1"/>
</dbReference>
<evidence type="ECO:0000313" key="9">
    <source>
        <dbReference type="EMBL" id="MFD2532323.1"/>
    </source>
</evidence>
<evidence type="ECO:0000256" key="5">
    <source>
        <dbReference type="PROSITE-ProRule" id="PRU00277"/>
    </source>
</evidence>
<dbReference type="InterPro" id="IPR046357">
    <property type="entry name" value="PPIase_dom_sf"/>
</dbReference>
<dbReference type="GO" id="GO:0003755">
    <property type="term" value="F:peptidyl-prolyl cis-trans isomerase activity"/>
    <property type="evidence" value="ECO:0007669"/>
    <property type="project" value="UniProtKB-EC"/>
</dbReference>
<keyword evidence="3 5" id="KW-0697">Rotamase</keyword>
<feature type="domain" description="PPIase FKBP-type" evidence="8">
    <location>
        <begin position="144"/>
        <end position="231"/>
    </location>
</feature>
<reference evidence="10" key="1">
    <citation type="journal article" date="2019" name="Int. J. Syst. Evol. Microbiol.">
        <title>The Global Catalogue of Microorganisms (GCM) 10K type strain sequencing project: providing services to taxonomists for standard genome sequencing and annotation.</title>
        <authorList>
            <consortium name="The Broad Institute Genomics Platform"/>
            <consortium name="The Broad Institute Genome Sequencing Center for Infectious Disease"/>
            <person name="Wu L."/>
            <person name="Ma J."/>
        </authorList>
    </citation>
    <scope>NUCLEOTIDE SEQUENCE [LARGE SCALE GENOMIC DNA]</scope>
    <source>
        <strain evidence="10">KCTC 52042</strain>
    </source>
</reference>
<evidence type="ECO:0000256" key="4">
    <source>
        <dbReference type="ARBA" id="ARBA00023235"/>
    </source>
</evidence>
<dbReference type="RefSeq" id="WP_390300667.1">
    <property type="nucleotide sequence ID" value="NZ_JBHULI010000024.1"/>
</dbReference>
<dbReference type="PROSITE" id="PS51257">
    <property type="entry name" value="PROKAR_LIPOPROTEIN"/>
    <property type="match status" value="1"/>
</dbReference>
<dbReference type="Gene3D" id="1.10.287.460">
    <property type="entry name" value="Peptidyl-prolyl cis-trans isomerase, FKBP-type, N-terminal domain"/>
    <property type="match status" value="1"/>
</dbReference>
<proteinExistence type="inferred from homology"/>
<keyword evidence="4 5" id="KW-0413">Isomerase</keyword>
<comment type="caution">
    <text evidence="9">The sequence shown here is derived from an EMBL/GenBank/DDBJ whole genome shotgun (WGS) entry which is preliminary data.</text>
</comment>
<evidence type="ECO:0000259" key="8">
    <source>
        <dbReference type="PROSITE" id="PS50059"/>
    </source>
</evidence>
<evidence type="ECO:0000256" key="2">
    <source>
        <dbReference type="ARBA" id="ARBA00006577"/>
    </source>
</evidence>
<keyword evidence="7" id="KW-0732">Signal</keyword>
<dbReference type="EMBL" id="JBHULI010000024">
    <property type="protein sequence ID" value="MFD2532323.1"/>
    <property type="molecule type" value="Genomic_DNA"/>
</dbReference>
<dbReference type="Gene3D" id="3.10.50.40">
    <property type="match status" value="1"/>
</dbReference>
<protein>
    <recommendedName>
        <fullName evidence="6">Peptidyl-prolyl cis-trans isomerase</fullName>
        <ecNumber evidence="6">5.2.1.8</ecNumber>
    </recommendedName>
</protein>
<dbReference type="InterPro" id="IPR036944">
    <property type="entry name" value="PPIase_FKBP_N_sf"/>
</dbReference>
<dbReference type="PROSITE" id="PS50059">
    <property type="entry name" value="FKBP_PPIASE"/>
    <property type="match status" value="1"/>
</dbReference>
<sequence>MKLKNLSLAAIISTVLLISACQQNTDGNYEADLSSQIDSVSYAIGYQNGMLLDSEGLNDIDMENYLAGFNEALNSEEGIMSRDELFAVINTYVQELSERRGSENMEKGAAFLEENKNKEGVMVTESGLQYKVIEEGEGESPTAENVVRVHYEGKLINGEVFDSSYDRGDPAEFPLNRVIPGWTEGVQLMKEGATYEFYIPSELAYGARGPQGSPIGPNSTLIFKVELLEVKPAE</sequence>
<dbReference type="Proteomes" id="UP001597460">
    <property type="component" value="Unassembled WGS sequence"/>
</dbReference>
<dbReference type="Pfam" id="PF01346">
    <property type="entry name" value="FKBP_N"/>
    <property type="match status" value="1"/>
</dbReference>
<organism evidence="9 10">
    <name type="scientific">Gracilimonas halophila</name>
    <dbReference type="NCBI Taxonomy" id="1834464"/>
    <lineage>
        <taxon>Bacteria</taxon>
        <taxon>Pseudomonadati</taxon>
        <taxon>Balneolota</taxon>
        <taxon>Balneolia</taxon>
        <taxon>Balneolales</taxon>
        <taxon>Balneolaceae</taxon>
        <taxon>Gracilimonas</taxon>
    </lineage>
</organism>
<dbReference type="InterPro" id="IPR000774">
    <property type="entry name" value="PPIase_FKBP_N"/>
</dbReference>
<accession>A0ABW5JHV4</accession>
<feature type="chain" id="PRO_5046401344" description="Peptidyl-prolyl cis-trans isomerase" evidence="7">
    <location>
        <begin position="21"/>
        <end position="234"/>
    </location>
</feature>